<evidence type="ECO:0000313" key="2">
    <source>
        <dbReference type="EMBL" id="CDK13458.1"/>
    </source>
</evidence>
<feature type="region of interest" description="Disordered" evidence="1">
    <location>
        <begin position="1027"/>
        <end position="1111"/>
    </location>
</feature>
<feature type="compositionally biased region" description="Basic and acidic residues" evidence="1">
    <location>
        <begin position="593"/>
        <end position="603"/>
    </location>
</feature>
<dbReference type="ExpressionAtlas" id="V6CLL5">
    <property type="expression patterns" value="baseline and differential"/>
</dbReference>
<gene>
    <name evidence="2" type="ORF">CELE_F41H10.3</name>
    <name evidence="2 4" type="ORF">F41H10.3</name>
</gene>
<feature type="compositionally biased region" description="Polar residues" evidence="1">
    <location>
        <begin position="1028"/>
        <end position="1037"/>
    </location>
</feature>
<feature type="compositionally biased region" description="Low complexity" evidence="1">
    <location>
        <begin position="1055"/>
        <end position="1069"/>
    </location>
</feature>
<proteinExistence type="evidence at protein level"/>
<feature type="region of interest" description="Disordered" evidence="1">
    <location>
        <begin position="1"/>
        <end position="20"/>
    </location>
</feature>
<feature type="region of interest" description="Disordered" evidence="1">
    <location>
        <begin position="681"/>
        <end position="732"/>
    </location>
</feature>
<feature type="compositionally biased region" description="Pro residues" evidence="1">
    <location>
        <begin position="688"/>
        <end position="701"/>
    </location>
</feature>
<dbReference type="EMBL" id="BX284604">
    <property type="protein sequence ID" value="CDK13458.1"/>
    <property type="molecule type" value="Genomic_DNA"/>
</dbReference>
<dbReference type="AlphaFoldDB" id="V6CLL5"/>
<feature type="compositionally biased region" description="Polar residues" evidence="1">
    <location>
        <begin position="576"/>
        <end position="589"/>
    </location>
</feature>
<accession>V6CLL5</accession>
<feature type="region of interest" description="Disordered" evidence="1">
    <location>
        <begin position="958"/>
        <end position="994"/>
    </location>
</feature>
<dbReference type="STRING" id="6239.F41H10.3e.1"/>
<sequence length="1144" mass="128905">MSYRVFSRVDPHVPSTSTAPQRRFQENLQKFKRFFPPNAPPTLWEVCSSKQRSKSLKNTFQTEVRALRGLNFTVLLNPYKNYLNDLTNLSGFTFDDLCQALRFFAFYRKQPVLKSNMEDANELFRLIASCIIYSNDNWRASIDKSTLVDTLSMNILEKQRLKNLKQESSEQKDPIYPPLFQDDELPSVPIQIGRLKDREKVPIPPPPCRNDFSMRQFNPLEDEHLRSMHLWNHVGCNDAKFNGPFERTIKMMSKNNVAIRSKDRRLSDVEYYGDNEDLPSTHISFRLDSVMQLINFDFPKIEDDGYFSKECLDSAWYLYENYQTALHECTTAFAVIRPPSGRTIKPGFVEDGLTTDECSEFHMMGRHIHGFFQVWREEDRGWRESNGKWVPRRYLVDIYNHIMFPLFVKWELWPSTLKWAFDKYSLYGLRLMSMIRRHPQELLNAGENLFSRYPSHLLESNRYDMSTTKGRNQYLSAIQMENNRVVDKHMHSSAYKLLIEEDGRRRKRKPKDEALLGVAAKVRTPRKVLEPPLFAPTRFISSSTPKQRALLVQKENLEKTMINQVPPVVNTPPSPQQTASQLKKTPTSATKRHLPEIEQELKSESVPAPPPTKKMSIIADSWDDHVGNSMEEEHVDEKDSEKMEDSEGRQNVWVPQDRGKEYAPEQYARDIIEHSELSDIPAARDHPPQPQQPPPPLPTPKPPRRRKSGQKTDQTTPSSDAEASSDPAPPVPAAPVAPVVPIVPIVPVHPVPLPNGSVNTPKVKTIAKTTARVLYSIKPQIPPIANKTVYPVKKLTPSVVPSPMILNGNTATASPSKNAASVVVRNAYTFSLQQKAPYYPAGMRPKPTQNGIETPPTGAQSLMRAAFYSESHPTRSPLVPYGFVPPVATSSTFVPAATIPSPASRAIAHQKQMLLNTETCRRVMPFNIQMAFKPRRWDPLPKSSGVLAHSNSTIPYVQRVPNNSTQSDFRPRSFSQNSVASPAPAPVPNAIKRREVGNLKSRQYVPWIANSRALVAAAMATMEETAEKMSSSPLLSSQAPMTTLMPTPPPPAPAPAQASAQSTSATPALVDTISAGSTTTETTTGDSNQSNPPLRTYTSHIRKTPGTTLTPEEIGDAIRTESQRFQEDGDEGPTVKSFLMNIYK</sequence>
<evidence type="ECO:0000313" key="3">
    <source>
        <dbReference type="Proteomes" id="UP000001940"/>
    </source>
</evidence>
<feature type="compositionally biased region" description="Polar residues" evidence="1">
    <location>
        <begin position="958"/>
        <end position="976"/>
    </location>
</feature>
<keyword evidence="2" id="KW-0808">Transferase</keyword>
<dbReference type="RefSeq" id="NP_001293756.1">
    <property type="nucleotide sequence ID" value="NM_001306827.1"/>
</dbReference>
<evidence type="ECO:0000313" key="4">
    <source>
        <dbReference type="WormBase" id="F41H10.3e"/>
    </source>
</evidence>
<keyword evidence="3" id="KW-1185">Reference proteome</keyword>
<dbReference type="KEGG" id="cel:CELE_F41H10.3"/>
<dbReference type="Bgee" id="WBGene00018316">
    <property type="expression patterns" value="Expressed in pharyngeal muscle cell (C elegans) and 4 other cell types or tissues"/>
</dbReference>
<feature type="compositionally biased region" description="Polar residues" evidence="1">
    <location>
        <begin position="711"/>
        <end position="722"/>
    </location>
</feature>
<dbReference type="FunCoup" id="V6CLL5">
    <property type="interactions" value="975"/>
</dbReference>
<dbReference type="WormBase" id="F41H10.3e">
    <property type="protein sequence ID" value="CE49316"/>
    <property type="gene ID" value="WBGene00018316"/>
</dbReference>
<reference evidence="2 3" key="1">
    <citation type="journal article" date="1998" name="Science">
        <title>Genome sequence of the nematode C. elegans: a platform for investigating biology.</title>
        <authorList>
            <consortium name="The C. elegans sequencing consortium"/>
            <person name="Sulson J.E."/>
            <person name="Waterston R."/>
        </authorList>
    </citation>
    <scope>NUCLEOTIDE SEQUENCE [LARGE SCALE GENOMIC DNA]</scope>
    <source>
        <strain evidence="2 3">Bristol N2</strain>
    </source>
</reference>
<evidence type="ECO:0007829" key="5">
    <source>
        <dbReference type="PeptideAtlas" id="V6CLL5"/>
    </source>
</evidence>
<organism evidence="2 3">
    <name type="scientific">Caenorhabditis elegans</name>
    <dbReference type="NCBI Taxonomy" id="6239"/>
    <lineage>
        <taxon>Eukaryota</taxon>
        <taxon>Metazoa</taxon>
        <taxon>Ecdysozoa</taxon>
        <taxon>Nematoda</taxon>
        <taxon>Chromadorea</taxon>
        <taxon>Rhabditida</taxon>
        <taxon>Rhabditina</taxon>
        <taxon>Rhabditomorpha</taxon>
        <taxon>Rhabditoidea</taxon>
        <taxon>Rhabditidae</taxon>
        <taxon>Peloderinae</taxon>
        <taxon>Caenorhabditis</taxon>
    </lineage>
</organism>
<dbReference type="GO" id="GO:0003968">
    <property type="term" value="F:RNA-directed RNA polymerase activity"/>
    <property type="evidence" value="ECO:0007669"/>
    <property type="project" value="UniProtKB-KW"/>
</dbReference>
<evidence type="ECO:0000256" key="1">
    <source>
        <dbReference type="SAM" id="MobiDB-lite"/>
    </source>
</evidence>
<feature type="compositionally biased region" description="Polar residues" evidence="1">
    <location>
        <begin position="1085"/>
        <end position="1110"/>
    </location>
</feature>
<dbReference type="InParanoid" id="V6CLL5"/>
<keyword evidence="5" id="KW-1267">Proteomics identification</keyword>
<keyword evidence="2" id="KW-0696">RNA-directed RNA polymerase</keyword>
<feature type="region of interest" description="Disordered" evidence="1">
    <location>
        <begin position="630"/>
        <end position="661"/>
    </location>
</feature>
<dbReference type="AGR" id="WB:WBGene00018316"/>
<feature type="region of interest" description="Disordered" evidence="1">
    <location>
        <begin position="565"/>
        <end position="616"/>
    </location>
</feature>
<dbReference type="OMA" id="NVWVPQD"/>
<dbReference type="OrthoDB" id="5874112at2759"/>
<protein>
    <submittedName>
        <fullName evidence="2">RNA-directed RNA polymerase</fullName>
    </submittedName>
</protein>
<dbReference type="GeneID" id="177319"/>
<keyword evidence="2" id="KW-0548">Nucleotidyltransferase</keyword>
<feature type="compositionally biased region" description="Basic and acidic residues" evidence="1">
    <location>
        <begin position="630"/>
        <end position="648"/>
    </location>
</feature>
<dbReference type="Proteomes" id="UP000001940">
    <property type="component" value="Chromosome IV"/>
</dbReference>
<name>V6CLL5_CAEEL</name>
<dbReference type="PeptideAtlas" id="V6CLL5"/>
<dbReference type="CTD" id="177319"/>